<name>A0A4Z0Y8T4_9FIRM</name>
<protein>
    <submittedName>
        <fullName evidence="2">Cellobiose 2-epimerase</fullName>
        <ecNumber evidence="2">5.1.3.11</ecNumber>
    </submittedName>
</protein>
<dbReference type="PANTHER" id="PTHR42899">
    <property type="entry name" value="SPERMATOGENESIS-ASSOCIATED PROTEIN 20"/>
    <property type="match status" value="1"/>
</dbReference>
<keyword evidence="2" id="KW-0413">Isomerase</keyword>
<dbReference type="InterPro" id="IPR024705">
    <property type="entry name" value="Ssp411"/>
</dbReference>
<evidence type="ECO:0000313" key="3">
    <source>
        <dbReference type="Proteomes" id="UP000297714"/>
    </source>
</evidence>
<dbReference type="InterPro" id="IPR004879">
    <property type="entry name" value="Ssp411-like_TRX"/>
</dbReference>
<feature type="domain" description="Spermatogenesis-associated protein 20-like TRX" evidence="1">
    <location>
        <begin position="17"/>
        <end position="178"/>
    </location>
</feature>
<dbReference type="InterPro" id="IPR008928">
    <property type="entry name" value="6-hairpin_glycosidase_sf"/>
</dbReference>
<dbReference type="InterPro" id="IPR036249">
    <property type="entry name" value="Thioredoxin-like_sf"/>
</dbReference>
<evidence type="ECO:0000259" key="1">
    <source>
        <dbReference type="Pfam" id="PF03190"/>
    </source>
</evidence>
<dbReference type="EC" id="5.1.3.11" evidence="2"/>
<dbReference type="Gene3D" id="3.40.30.10">
    <property type="entry name" value="Glutaredoxin"/>
    <property type="match status" value="1"/>
</dbReference>
<sequence length="685" mass="78281">MKISNKGNNAMNTNRVPNRLINEKSPYLLQHAYNPVNWFPWGKEAFEVAKREKKPIFLSSGYSTCHWCHVMEHESFEDAEVAERLNRDFVCIKVDREERPDVDAVYMEVCQVLTGSGGWPLTILMTPEQQPFFAGTYFPKKGWFGTVGLLDLLDSAAQQWRENREKIIRSGKEITDAIREREEKKAGRPSKQMIHLAKQQLSQSFDTRNGGFGRSPKFPSPQNLLFLLRFAVMESDEQALSMVEKTLRQMYRGGIFDHIGYGFSRYSTDEKWLVPHFEKMLYDNALLTMAYLETYQITGIGFYKMVAMKVMDYVLREMTDIGGGFYSAQDADSEGKEGKYYVFSPGEILTLLGEEDGQAFNRTFHITEEGNFEGKSIPNLLGQEEAQATEERIASLIPRVYQYRKERTELRVDDKILTSWNALMIAAFAKAYRILGDSQYLDAAEKAMRFLTDHLMDKNGNLLIRWREGEAAGTGGLDDYAFSIWALLNLYEATFDVRYLKLAVDLYQKMTERFYDRENGGFFLSSNEAEPLIYRPKETYDGAIPSGNSVAAAGLLKLFALTGDTKLREAEEEQLQFLAATAQDYPAGYCFALLTMMSALYPSKEIVCIIRDKAEMEPLKALLRKKILFNTTVIVKNAENAEQLEQVAPFTKAYALDREKSAYFVCENNVCAPPVYTLEELEKLL</sequence>
<dbReference type="InterPro" id="IPR012341">
    <property type="entry name" value="6hp_glycosidase-like_sf"/>
</dbReference>
<gene>
    <name evidence="2" type="ORF">CAGA_19410</name>
</gene>
<dbReference type="CDD" id="cd02955">
    <property type="entry name" value="SSP411"/>
    <property type="match status" value="1"/>
</dbReference>
<reference evidence="2 3" key="1">
    <citation type="submission" date="2019-04" db="EMBL/GenBank/DDBJ databases">
        <authorList>
            <person name="Poehlein A."/>
            <person name="Bengelsdorf F.R."/>
            <person name="Duerre P."/>
            <person name="Daniel R."/>
        </authorList>
    </citation>
    <scope>NUCLEOTIDE SEQUENCE [LARGE SCALE GENOMIC DNA]</scope>
    <source>
        <strain evidence="2 3">BS-1</strain>
    </source>
</reference>
<keyword evidence="3" id="KW-1185">Reference proteome</keyword>
<dbReference type="Proteomes" id="UP000297714">
    <property type="component" value="Unassembled WGS sequence"/>
</dbReference>
<dbReference type="SUPFAM" id="SSF48208">
    <property type="entry name" value="Six-hairpin glycosidases"/>
    <property type="match status" value="1"/>
</dbReference>
<dbReference type="Gene3D" id="1.50.10.10">
    <property type="match status" value="1"/>
</dbReference>
<evidence type="ECO:0000313" key="2">
    <source>
        <dbReference type="EMBL" id="TGJ75965.1"/>
    </source>
</evidence>
<dbReference type="Pfam" id="PF03190">
    <property type="entry name" value="Thioredox_DsbH"/>
    <property type="match status" value="1"/>
</dbReference>
<dbReference type="GO" id="GO:0005975">
    <property type="term" value="P:carbohydrate metabolic process"/>
    <property type="evidence" value="ECO:0007669"/>
    <property type="project" value="InterPro"/>
</dbReference>
<dbReference type="EMBL" id="SRMQ01000009">
    <property type="protein sequence ID" value="TGJ75965.1"/>
    <property type="molecule type" value="Genomic_DNA"/>
</dbReference>
<dbReference type="PIRSF" id="PIRSF006402">
    <property type="entry name" value="UCP006402_thioredoxin"/>
    <property type="match status" value="1"/>
</dbReference>
<proteinExistence type="predicted"/>
<dbReference type="SUPFAM" id="SSF52833">
    <property type="entry name" value="Thioredoxin-like"/>
    <property type="match status" value="1"/>
</dbReference>
<organism evidence="2 3">
    <name type="scientific">Caproiciproducens galactitolivorans</name>
    <dbReference type="NCBI Taxonomy" id="642589"/>
    <lineage>
        <taxon>Bacteria</taxon>
        <taxon>Bacillati</taxon>
        <taxon>Bacillota</taxon>
        <taxon>Clostridia</taxon>
        <taxon>Eubacteriales</taxon>
        <taxon>Acutalibacteraceae</taxon>
        <taxon>Caproiciproducens</taxon>
    </lineage>
</organism>
<accession>A0A4Z0Y8T4</accession>
<dbReference type="PANTHER" id="PTHR42899:SF1">
    <property type="entry name" value="SPERMATOGENESIS-ASSOCIATED PROTEIN 20"/>
    <property type="match status" value="1"/>
</dbReference>
<dbReference type="GO" id="GO:0047736">
    <property type="term" value="F:cellobiose epimerase activity"/>
    <property type="evidence" value="ECO:0007669"/>
    <property type="project" value="UniProtKB-EC"/>
</dbReference>
<dbReference type="AlphaFoldDB" id="A0A4Z0Y8T4"/>
<comment type="caution">
    <text evidence="2">The sequence shown here is derived from an EMBL/GenBank/DDBJ whole genome shotgun (WGS) entry which is preliminary data.</text>
</comment>